<dbReference type="Gene3D" id="3.30.450.40">
    <property type="match status" value="1"/>
</dbReference>
<sequence length="380" mass="41559">MRHASWLSAADEEPFTEQMRDLCLQMIDVIGIESVVDVPQSSDAQLAGLRSRVVELINAPETTSQRRTEAYELLMSIHRLQQTEMDMALAKQLSSLSDIRDSIGELSALTPRELIYTVPQRVCHDLSLGRAMISTVSGSVWLPKHVHIEERTAGSAAFEQYMDGARIPLSDAPLETELLVRRRTPTLVPDPVSDKRTHKEIVGVAETRAYLAAPITLRNRTIAMLHADRPYHPDTLATDDLELLAAYAECLAVLFESARLQEQMARQVQRTADTCAEVIAALGKTGDTATLIPAEFGSPQPAARYADPGPVGMALTSREREVLAHLATGATNMQIARNLVVSEATVKSHLKQISRKLGTSSRAAAVAAYARMTQRSCGIA</sequence>
<feature type="domain" description="HTH luxR-type" evidence="4">
    <location>
        <begin position="308"/>
        <end position="373"/>
    </location>
</feature>
<protein>
    <submittedName>
        <fullName evidence="5">LuxR family transcriptional regulator</fullName>
    </submittedName>
</protein>
<dbReference type="CDD" id="cd06170">
    <property type="entry name" value="LuxR_C_like"/>
    <property type="match status" value="1"/>
</dbReference>
<gene>
    <name evidence="5" type="ORF">C5F51_22245</name>
</gene>
<evidence type="ECO:0000256" key="3">
    <source>
        <dbReference type="ARBA" id="ARBA00023163"/>
    </source>
</evidence>
<dbReference type="AlphaFoldDB" id="A0A2S6A1W4"/>
<dbReference type="InterPro" id="IPR003018">
    <property type="entry name" value="GAF"/>
</dbReference>
<dbReference type="GO" id="GO:0003677">
    <property type="term" value="F:DNA binding"/>
    <property type="evidence" value="ECO:0007669"/>
    <property type="project" value="UniProtKB-KW"/>
</dbReference>
<keyword evidence="2" id="KW-0238">DNA-binding</keyword>
<dbReference type="InterPro" id="IPR036388">
    <property type="entry name" value="WH-like_DNA-bd_sf"/>
</dbReference>
<reference evidence="5 6" key="1">
    <citation type="submission" date="2018-02" db="EMBL/GenBank/DDBJ databases">
        <title>8 Nocardia nova and 1 Nocardia cyriacigeorgica strain used for evolution to TMP-SMX.</title>
        <authorList>
            <person name="Mehta H."/>
            <person name="Weng J."/>
            <person name="Shamoo Y."/>
        </authorList>
    </citation>
    <scope>NUCLEOTIDE SEQUENCE [LARGE SCALE GENOMIC DNA]</scope>
    <source>
        <strain evidence="5 6">BAA2227</strain>
    </source>
</reference>
<keyword evidence="1" id="KW-0805">Transcription regulation</keyword>
<dbReference type="InterPro" id="IPR000792">
    <property type="entry name" value="Tscrpt_reg_LuxR_C"/>
</dbReference>
<dbReference type="PANTHER" id="PTHR44688">
    <property type="entry name" value="DNA-BINDING TRANSCRIPTIONAL ACTIVATOR DEVR_DOSR"/>
    <property type="match status" value="1"/>
</dbReference>
<evidence type="ECO:0000313" key="5">
    <source>
        <dbReference type="EMBL" id="PPJ25563.1"/>
    </source>
</evidence>
<dbReference type="PANTHER" id="PTHR44688:SF16">
    <property type="entry name" value="DNA-BINDING TRANSCRIPTIONAL ACTIVATOR DEVR_DOSR"/>
    <property type="match status" value="1"/>
</dbReference>
<keyword evidence="6" id="KW-1185">Reference proteome</keyword>
<dbReference type="Pfam" id="PF01590">
    <property type="entry name" value="GAF"/>
    <property type="match status" value="1"/>
</dbReference>
<dbReference type="InterPro" id="IPR029016">
    <property type="entry name" value="GAF-like_dom_sf"/>
</dbReference>
<dbReference type="EMBL" id="PSZD01000015">
    <property type="protein sequence ID" value="PPJ25563.1"/>
    <property type="molecule type" value="Genomic_DNA"/>
</dbReference>
<dbReference type="PRINTS" id="PR00038">
    <property type="entry name" value="HTHLUXR"/>
</dbReference>
<organism evidence="5 6">
    <name type="scientific">Nocardia nova</name>
    <dbReference type="NCBI Taxonomy" id="37330"/>
    <lineage>
        <taxon>Bacteria</taxon>
        <taxon>Bacillati</taxon>
        <taxon>Actinomycetota</taxon>
        <taxon>Actinomycetes</taxon>
        <taxon>Mycobacteriales</taxon>
        <taxon>Nocardiaceae</taxon>
        <taxon>Nocardia</taxon>
    </lineage>
</organism>
<dbReference type="Pfam" id="PF00196">
    <property type="entry name" value="GerE"/>
    <property type="match status" value="1"/>
</dbReference>
<keyword evidence="3" id="KW-0804">Transcription</keyword>
<dbReference type="SUPFAM" id="SSF55781">
    <property type="entry name" value="GAF domain-like"/>
    <property type="match status" value="1"/>
</dbReference>
<comment type="caution">
    <text evidence="5">The sequence shown here is derived from an EMBL/GenBank/DDBJ whole genome shotgun (WGS) entry which is preliminary data.</text>
</comment>
<dbReference type="GO" id="GO:0006355">
    <property type="term" value="P:regulation of DNA-templated transcription"/>
    <property type="evidence" value="ECO:0007669"/>
    <property type="project" value="InterPro"/>
</dbReference>
<evidence type="ECO:0000256" key="1">
    <source>
        <dbReference type="ARBA" id="ARBA00023015"/>
    </source>
</evidence>
<dbReference type="SMART" id="SM00421">
    <property type="entry name" value="HTH_LUXR"/>
    <property type="match status" value="1"/>
</dbReference>
<proteinExistence type="predicted"/>
<dbReference type="InterPro" id="IPR016032">
    <property type="entry name" value="Sig_transdc_resp-reg_C-effctor"/>
</dbReference>
<name>A0A2S6A1W4_9NOCA</name>
<dbReference type="Gene3D" id="1.10.10.10">
    <property type="entry name" value="Winged helix-like DNA-binding domain superfamily/Winged helix DNA-binding domain"/>
    <property type="match status" value="1"/>
</dbReference>
<evidence type="ECO:0000313" key="6">
    <source>
        <dbReference type="Proteomes" id="UP000238356"/>
    </source>
</evidence>
<dbReference type="PROSITE" id="PS50043">
    <property type="entry name" value="HTH_LUXR_2"/>
    <property type="match status" value="1"/>
</dbReference>
<evidence type="ECO:0000259" key="4">
    <source>
        <dbReference type="PROSITE" id="PS50043"/>
    </source>
</evidence>
<dbReference type="SMART" id="SM00065">
    <property type="entry name" value="GAF"/>
    <property type="match status" value="1"/>
</dbReference>
<dbReference type="Proteomes" id="UP000238356">
    <property type="component" value="Unassembled WGS sequence"/>
</dbReference>
<accession>A0A2S6A1W4</accession>
<evidence type="ECO:0000256" key="2">
    <source>
        <dbReference type="ARBA" id="ARBA00023125"/>
    </source>
</evidence>
<dbReference type="SUPFAM" id="SSF46894">
    <property type="entry name" value="C-terminal effector domain of the bipartite response regulators"/>
    <property type="match status" value="1"/>
</dbReference>